<dbReference type="GO" id="GO:0031012">
    <property type="term" value="C:extracellular matrix"/>
    <property type="evidence" value="ECO:0007669"/>
    <property type="project" value="TreeGrafter"/>
</dbReference>
<dbReference type="Proteomes" id="UP000747542">
    <property type="component" value="Unassembled WGS sequence"/>
</dbReference>
<name>A0A8J5MQW2_HOMAM</name>
<evidence type="ECO:0000313" key="4">
    <source>
        <dbReference type="Proteomes" id="UP000747542"/>
    </source>
</evidence>
<keyword evidence="3" id="KW-0176">Collagen</keyword>
<evidence type="ECO:0000313" key="3">
    <source>
        <dbReference type="EMBL" id="KAG7159982.1"/>
    </source>
</evidence>
<protein>
    <submittedName>
        <fullName evidence="3">Collagen alpha-1(XXVII) chain-like 2</fullName>
    </submittedName>
</protein>
<keyword evidence="4" id="KW-1185">Reference proteome</keyword>
<comment type="caution">
    <text evidence="3">The sequence shown here is derived from an EMBL/GenBank/DDBJ whole genome shotgun (WGS) entry which is preliminary data.</text>
</comment>
<dbReference type="InterPro" id="IPR008160">
    <property type="entry name" value="Collagen"/>
</dbReference>
<dbReference type="Pfam" id="PF01391">
    <property type="entry name" value="Collagen"/>
    <property type="match status" value="1"/>
</dbReference>
<gene>
    <name evidence="3" type="primary">Col27a1-L2</name>
    <name evidence="3" type="ORF">Hamer_G017424</name>
</gene>
<organism evidence="3 4">
    <name type="scientific">Homarus americanus</name>
    <name type="common">American lobster</name>
    <dbReference type="NCBI Taxonomy" id="6706"/>
    <lineage>
        <taxon>Eukaryota</taxon>
        <taxon>Metazoa</taxon>
        <taxon>Ecdysozoa</taxon>
        <taxon>Arthropoda</taxon>
        <taxon>Crustacea</taxon>
        <taxon>Multicrustacea</taxon>
        <taxon>Malacostraca</taxon>
        <taxon>Eumalacostraca</taxon>
        <taxon>Eucarida</taxon>
        <taxon>Decapoda</taxon>
        <taxon>Pleocyemata</taxon>
        <taxon>Astacidea</taxon>
        <taxon>Nephropoidea</taxon>
        <taxon>Nephropidae</taxon>
        <taxon>Homarus</taxon>
    </lineage>
</organism>
<feature type="region of interest" description="Disordered" evidence="1">
    <location>
        <begin position="142"/>
        <end position="248"/>
    </location>
</feature>
<reference evidence="3" key="1">
    <citation type="journal article" date="2021" name="Sci. Adv.">
        <title>The American lobster genome reveals insights on longevity, neural, and immune adaptations.</title>
        <authorList>
            <person name="Polinski J.M."/>
            <person name="Zimin A.V."/>
            <person name="Clark K.F."/>
            <person name="Kohn A.B."/>
            <person name="Sadowski N."/>
            <person name="Timp W."/>
            <person name="Ptitsyn A."/>
            <person name="Khanna P."/>
            <person name="Romanova D.Y."/>
            <person name="Williams P."/>
            <person name="Greenwood S.J."/>
            <person name="Moroz L.L."/>
            <person name="Walt D.R."/>
            <person name="Bodnar A.G."/>
        </authorList>
    </citation>
    <scope>NUCLEOTIDE SEQUENCE</scope>
    <source>
        <strain evidence="3">GMGI-L3</strain>
    </source>
</reference>
<evidence type="ECO:0000256" key="1">
    <source>
        <dbReference type="SAM" id="MobiDB-lite"/>
    </source>
</evidence>
<dbReference type="GO" id="GO:0005581">
    <property type="term" value="C:collagen trimer"/>
    <property type="evidence" value="ECO:0007669"/>
    <property type="project" value="UniProtKB-KW"/>
</dbReference>
<dbReference type="GO" id="GO:0030198">
    <property type="term" value="P:extracellular matrix organization"/>
    <property type="evidence" value="ECO:0007669"/>
    <property type="project" value="TreeGrafter"/>
</dbReference>
<dbReference type="EMBL" id="JAHLQT010031743">
    <property type="protein sequence ID" value="KAG7159982.1"/>
    <property type="molecule type" value="Genomic_DNA"/>
</dbReference>
<proteinExistence type="predicted"/>
<feature type="signal peptide" evidence="2">
    <location>
        <begin position="1"/>
        <end position="17"/>
    </location>
</feature>
<keyword evidence="2" id="KW-0732">Signal</keyword>
<feature type="chain" id="PRO_5035293258" evidence="2">
    <location>
        <begin position="18"/>
        <end position="248"/>
    </location>
</feature>
<dbReference type="PANTHER" id="PTHR24023:SF1082">
    <property type="entry name" value="COLLAGEN TRIPLE HELIX REPEAT"/>
    <property type="match status" value="1"/>
</dbReference>
<dbReference type="GO" id="GO:0005615">
    <property type="term" value="C:extracellular space"/>
    <property type="evidence" value="ECO:0007669"/>
    <property type="project" value="TreeGrafter"/>
</dbReference>
<dbReference type="OrthoDB" id="6380629at2759"/>
<dbReference type="AlphaFoldDB" id="A0A8J5MQW2"/>
<dbReference type="InterPro" id="IPR050149">
    <property type="entry name" value="Collagen_superfamily"/>
</dbReference>
<dbReference type="PANTHER" id="PTHR24023">
    <property type="entry name" value="COLLAGEN ALPHA"/>
    <property type="match status" value="1"/>
</dbReference>
<dbReference type="GO" id="GO:0030020">
    <property type="term" value="F:extracellular matrix structural constituent conferring tensile strength"/>
    <property type="evidence" value="ECO:0007669"/>
    <property type="project" value="TreeGrafter"/>
</dbReference>
<evidence type="ECO:0000256" key="2">
    <source>
        <dbReference type="SAM" id="SignalP"/>
    </source>
</evidence>
<accession>A0A8J5MQW2</accession>
<sequence>MMSVLWIGALLLVVVSGRVTFAHVTTPIVDGGVVGEEGGTDGEEEGGGEERMARWRSLKEQLLSLKGDPDLEDDSPHTRHPRTLFSAGYTGCSCSDLAALAAQISLFEEEVKSIGEMENKLSIISTAIKQLGIWVDAGIRGPQGHEGIPGTQGPPGLPGDDGDEGPTTIRTRQGIPGPPGHPGPSGVRGPKGNTGDCIKGNKGTQGKRGNPGVGFQGLRGLPGPSGLVGNPAPDLKTLRSAAQAKRTQ</sequence>